<comment type="caution">
    <text evidence="22">The sequence shown here is derived from an EMBL/GenBank/DDBJ whole genome shotgun (WGS) entry which is preliminary data.</text>
</comment>
<keyword evidence="6 20" id="KW-0732">Signal</keyword>
<dbReference type="OrthoDB" id="443634at2759"/>
<evidence type="ECO:0000256" key="19">
    <source>
        <dbReference type="SAM" id="Phobius"/>
    </source>
</evidence>
<evidence type="ECO:0000256" key="4">
    <source>
        <dbReference type="ARBA" id="ARBA00022448"/>
    </source>
</evidence>
<evidence type="ECO:0000256" key="3">
    <source>
        <dbReference type="ARBA" id="ARBA00015369"/>
    </source>
</evidence>
<evidence type="ECO:0000256" key="11">
    <source>
        <dbReference type="ARBA" id="ARBA00023136"/>
    </source>
</evidence>
<evidence type="ECO:0000256" key="20">
    <source>
        <dbReference type="SAM" id="SignalP"/>
    </source>
</evidence>
<dbReference type="GO" id="GO:0016020">
    <property type="term" value="C:membrane"/>
    <property type="evidence" value="ECO:0007669"/>
    <property type="project" value="InterPro"/>
</dbReference>
<dbReference type="Gene3D" id="2.10.70.80">
    <property type="match status" value="2"/>
</dbReference>
<dbReference type="GO" id="GO:0005794">
    <property type="term" value="C:Golgi apparatus"/>
    <property type="evidence" value="ECO:0007669"/>
    <property type="project" value="UniProtKB-SubCell"/>
</dbReference>
<organism evidence="22 23">
    <name type="scientific">Heterodermia speciosa</name>
    <dbReference type="NCBI Taxonomy" id="116794"/>
    <lineage>
        <taxon>Eukaryota</taxon>
        <taxon>Fungi</taxon>
        <taxon>Dikarya</taxon>
        <taxon>Ascomycota</taxon>
        <taxon>Pezizomycotina</taxon>
        <taxon>Lecanoromycetes</taxon>
        <taxon>OSLEUM clade</taxon>
        <taxon>Lecanoromycetidae</taxon>
        <taxon>Caliciales</taxon>
        <taxon>Physciaceae</taxon>
        <taxon>Heterodermia</taxon>
    </lineage>
</organism>
<keyword evidence="4" id="KW-0813">Transport</keyword>
<protein>
    <recommendedName>
        <fullName evidence="3">Vacuolar protein sorting/targeting protein 10</fullName>
    </recommendedName>
    <alternativeName>
        <fullName evidence="16">Carboxypeptidase Y receptor</fullName>
    </alternativeName>
    <alternativeName>
        <fullName evidence="15 17">Sortilin VPS10</fullName>
    </alternativeName>
</protein>
<dbReference type="GO" id="GO:0006895">
    <property type="term" value="P:Golgi to endosome transport"/>
    <property type="evidence" value="ECO:0007669"/>
    <property type="project" value="TreeGrafter"/>
</dbReference>
<feature type="compositionally biased region" description="Acidic residues" evidence="18">
    <location>
        <begin position="1473"/>
        <end position="1492"/>
    </location>
</feature>
<feature type="domain" description="VPS10" evidence="21">
    <location>
        <begin position="701"/>
        <end position="1340"/>
    </location>
</feature>
<dbReference type="FunFam" id="2.10.70.80:FF:000001">
    <property type="entry name" value="Sortilin-related VPS10 domain-containing receptor 1"/>
    <property type="match status" value="1"/>
</dbReference>
<dbReference type="SMART" id="SM00602">
    <property type="entry name" value="VPS10"/>
    <property type="match status" value="2"/>
</dbReference>
<proteinExistence type="predicted"/>
<dbReference type="Gene3D" id="3.30.60.270">
    <property type="match status" value="2"/>
</dbReference>
<feature type="region of interest" description="Disordered" evidence="18">
    <location>
        <begin position="1466"/>
        <end position="1492"/>
    </location>
</feature>
<evidence type="ECO:0000256" key="8">
    <source>
        <dbReference type="ARBA" id="ARBA00022927"/>
    </source>
</evidence>
<evidence type="ECO:0000256" key="16">
    <source>
        <dbReference type="ARBA" id="ARBA00031354"/>
    </source>
</evidence>
<keyword evidence="12" id="KW-0675">Receptor</keyword>
<dbReference type="InterPro" id="IPR006581">
    <property type="entry name" value="VPS10"/>
</dbReference>
<evidence type="ECO:0000259" key="21">
    <source>
        <dbReference type="SMART" id="SM00602"/>
    </source>
</evidence>
<dbReference type="InterPro" id="IPR015943">
    <property type="entry name" value="WD40/YVTN_repeat-like_dom_sf"/>
</dbReference>
<evidence type="ECO:0000256" key="5">
    <source>
        <dbReference type="ARBA" id="ARBA00022692"/>
    </source>
</evidence>
<keyword evidence="7" id="KW-0677">Repeat</keyword>
<dbReference type="EMBL" id="CAJPDS010000006">
    <property type="protein sequence ID" value="CAF9908467.1"/>
    <property type="molecule type" value="Genomic_DNA"/>
</dbReference>
<dbReference type="PANTHER" id="PTHR12106:SF27">
    <property type="entry name" value="SORTILIN-RELATED RECEPTOR"/>
    <property type="match status" value="1"/>
</dbReference>
<dbReference type="InterPro" id="IPR050310">
    <property type="entry name" value="VPS10-sortilin"/>
</dbReference>
<keyword evidence="8" id="KW-0653">Protein transport</keyword>
<keyword evidence="23" id="KW-1185">Reference proteome</keyword>
<dbReference type="SUPFAM" id="SSF110296">
    <property type="entry name" value="Oligoxyloglucan reducing end-specific cellobiohydrolase"/>
    <property type="match status" value="2"/>
</dbReference>
<feature type="transmembrane region" description="Helical" evidence="19">
    <location>
        <begin position="1409"/>
        <end position="1428"/>
    </location>
</feature>
<dbReference type="Pfam" id="PF15901">
    <property type="entry name" value="Sortilin_C"/>
    <property type="match status" value="2"/>
</dbReference>
<evidence type="ECO:0000256" key="18">
    <source>
        <dbReference type="SAM" id="MobiDB-lite"/>
    </source>
</evidence>
<evidence type="ECO:0000256" key="15">
    <source>
        <dbReference type="ARBA" id="ARBA00031250"/>
    </source>
</evidence>
<dbReference type="Proteomes" id="UP000664521">
    <property type="component" value="Unassembled WGS sequence"/>
</dbReference>
<feature type="transmembrane region" description="Helical" evidence="19">
    <location>
        <begin position="1353"/>
        <end position="1376"/>
    </location>
</feature>
<reference evidence="22" key="1">
    <citation type="submission" date="2021-03" db="EMBL/GenBank/DDBJ databases">
        <authorList>
            <person name="Tagirdzhanova G."/>
        </authorList>
    </citation>
    <scope>NUCLEOTIDE SEQUENCE</scope>
</reference>
<dbReference type="InterPro" id="IPR031777">
    <property type="entry name" value="Sortilin_C"/>
</dbReference>
<evidence type="ECO:0000256" key="7">
    <source>
        <dbReference type="ARBA" id="ARBA00022737"/>
    </source>
</evidence>
<evidence type="ECO:0000256" key="14">
    <source>
        <dbReference type="ARBA" id="ARBA00025569"/>
    </source>
</evidence>
<name>A0A8H3HZ28_9LECA</name>
<evidence type="ECO:0000256" key="13">
    <source>
        <dbReference type="ARBA" id="ARBA00023180"/>
    </source>
</evidence>
<dbReference type="InterPro" id="IPR031778">
    <property type="entry name" value="Sortilin_N"/>
</dbReference>
<dbReference type="FunFam" id="3.30.60.270:FF:000005">
    <property type="entry name" value="Sortilin"/>
    <property type="match status" value="2"/>
</dbReference>
<keyword evidence="10" id="KW-0333">Golgi apparatus</keyword>
<evidence type="ECO:0000256" key="9">
    <source>
        <dbReference type="ARBA" id="ARBA00022989"/>
    </source>
</evidence>
<feature type="signal peptide" evidence="20">
    <location>
        <begin position="1"/>
        <end position="18"/>
    </location>
</feature>
<gene>
    <name evidence="22" type="primary">VPS10</name>
    <name evidence="22" type="ORF">HETSPECPRED_008087</name>
</gene>
<sequence length="1492" mass="167794">MLVSLFLQLLCFCALVLAREKKGPEISTTTLDHAVSNLFYFDDSDVVLIHDREAGKVLRSDDAGVKWVKVDEIPKGAAWQVWQHPYDHKVAYILGEEDRHWVTSDRGKSWTEFNTPVPPSLFRSPPLRWHAQDSDKVLFHGQKCTSILSCQEITYYTKDGFKTIKEMRTDTRGCTFARSTPLFEGGGKDTVICVVLGKYSPWPHDQRLVVSDNYFKKETEPYLEGHRTVQGIINMAAVKGFIVAAAKAEGTKELAMYVTRDASTWHRAVFPSDHKLEEDAYTLLESTNYSIQVDVLTTGPGNPMGVLFNSNSNGTYFTRNIEHMNRNSMGIVDFEKIQGIQGIVLVNVVDNWEQVEKLRKDKKVQSKISFDDGRTFSPLKLKDDKKKLLHLHSVTDMSNVGRIFSSPAPGLVLGIGNTGDHLKPYEEGDLWVSDDAGISWKLALEEAHKYEFGDQGSILVAIYDEGETDEIKYSVNHGTDWETFKVGKKVRAKVLTTVPDSTTLKFILLATTGKGSKTEHLVISIDFNNLQERKCDDEDFEKWYARRDEKGEPDCLMGHKQFYKRRKADSDCFVKDKFKEPEAEFERCTCNEEDYECDYNFRKSEDGKTCEPTSVLAKPKNVCKDGDETFMGSSGFRLIPGDVCNPKGGPDLDKEVERDCNQTKEPSVSGKISHEATSFKAEGFKESFYFERTETSTGKDETIIMRTSEQKIYRTVDHGKNWDHILKDEGITAIYPNQYFNDRVYFLTGGKKVFYSRNRGERIEHFEAPTEANDDGLHVLSFHADYEDWLIWTGADKCEKGSDECHSVAYITTDRGDHWETLLRYVRKCEFIKKEGRGDSEKLVYCEQFKDEDLAQPLQLVSSDNWFADKQVRFSSVVSFATMSEFIIVAATDQRDGKSLKVDASVDGKIFADAEFPKNFHVPVQKAYTVLDSSTHAVFLHVTVGSRQNFEYGSIVKSNSNGTSYVLSLNGVNRNRNGYVDFEKTLGLEGAALVNVVANIEGADNGQTKKLKTMISHNDGAEWAPLQAPDEDTDGNRWECDVGQPEECSLHLHGYTERTDPRDTFSSPTAVGLMMGVGNVGEHLGSKVDEDTFTFLSRDGGKSWRAVMKGNFMWEYGDQGSIIVIVQEKATTDRVFYSLDEGEHWAPYQFTESKMKIERISTVPSDNSRNFLLWGRVASSDNTVSTVNLDFTGLKERSRQCEFDSEHPDSQSHDYWLWKPSHPLSKDDCLFGHVAQYIRKKPEADCYNGRKMPQLSGITANCSCTRQDFECDYNYERGTDGSCRLVPGLSPPDHELQCEENPDQTHFYYPTGYRRIPLTTCHGGRELDVADAEACPGHEEDFKKEKASHGLSGFWLFVLIVLLPAALAGSVGYWVYKHWDGGMKVGSIRLGSGGGGGGAFEADRPWIKYPIAALAGIVAVVAAVPLLVRSLWRSVTGRGGGGGGRYSGLGDGSRAYTTRNSFARGRGEYAAVDPDEDELLGEDDEEDERERV</sequence>
<dbReference type="GO" id="GO:0006896">
    <property type="term" value="P:Golgi to vacuole transport"/>
    <property type="evidence" value="ECO:0007669"/>
    <property type="project" value="TreeGrafter"/>
</dbReference>
<dbReference type="PANTHER" id="PTHR12106">
    <property type="entry name" value="SORTILIN RELATED"/>
    <property type="match status" value="1"/>
</dbReference>
<evidence type="ECO:0000313" key="22">
    <source>
        <dbReference type="EMBL" id="CAF9908467.1"/>
    </source>
</evidence>
<evidence type="ECO:0000256" key="2">
    <source>
        <dbReference type="ARBA" id="ARBA00004488"/>
    </source>
</evidence>
<evidence type="ECO:0000256" key="1">
    <source>
        <dbReference type="ARBA" id="ARBA00004166"/>
    </source>
</evidence>
<dbReference type="Gene3D" id="2.130.10.10">
    <property type="entry name" value="YVTN repeat-like/Quinoprotein amine dehydrogenase"/>
    <property type="match status" value="2"/>
</dbReference>
<dbReference type="GO" id="GO:0006623">
    <property type="term" value="P:protein targeting to vacuole"/>
    <property type="evidence" value="ECO:0007669"/>
    <property type="project" value="TreeGrafter"/>
</dbReference>
<feature type="chain" id="PRO_5034188278" description="Vacuolar protein sorting/targeting protein 10" evidence="20">
    <location>
        <begin position="19"/>
        <end position="1492"/>
    </location>
</feature>
<evidence type="ECO:0000256" key="10">
    <source>
        <dbReference type="ARBA" id="ARBA00023034"/>
    </source>
</evidence>
<accession>A0A8H3HZ28</accession>
<comment type="function">
    <text evidence="14">Functions as a sorting receptor in the Golgi compartment required for the intracellular sorting and delivery of soluble vacuolar proteins, like carboxypeptidase Y (CPY) and proteinase A. Executes multiple rounds of sorting by cycling between the late Golgi and a prevacuolar endosome-like compartment.</text>
</comment>
<dbReference type="GO" id="GO:0005829">
    <property type="term" value="C:cytosol"/>
    <property type="evidence" value="ECO:0007669"/>
    <property type="project" value="GOC"/>
</dbReference>
<keyword evidence="5 19" id="KW-0812">Transmembrane</keyword>
<evidence type="ECO:0000313" key="23">
    <source>
        <dbReference type="Proteomes" id="UP000664521"/>
    </source>
</evidence>
<comment type="subcellular location">
    <subcellularLocation>
        <location evidence="1">Golgi apparatus</location>
        <location evidence="1">trans-Golgi network membrane</location>
        <topology evidence="1">Multi-pass membrane protein</topology>
    </subcellularLocation>
    <subcellularLocation>
        <location evidence="2">Prevacuolar compartment membrane</location>
        <topology evidence="2">Multi-pass membrane protein</topology>
    </subcellularLocation>
</comment>
<keyword evidence="9 19" id="KW-1133">Transmembrane helix</keyword>
<dbReference type="Pfam" id="PF15902">
    <property type="entry name" value="Sortilin-Vps10"/>
    <property type="match status" value="2"/>
</dbReference>
<keyword evidence="11 19" id="KW-0472">Membrane</keyword>
<evidence type="ECO:0000256" key="6">
    <source>
        <dbReference type="ARBA" id="ARBA00022729"/>
    </source>
</evidence>
<evidence type="ECO:0000256" key="12">
    <source>
        <dbReference type="ARBA" id="ARBA00023170"/>
    </source>
</evidence>
<keyword evidence="13" id="KW-0325">Glycoprotein</keyword>
<evidence type="ECO:0000256" key="17">
    <source>
        <dbReference type="ARBA" id="ARBA00031902"/>
    </source>
</evidence>
<feature type="domain" description="VPS10" evidence="21">
    <location>
        <begin position="46"/>
        <end position="665"/>
    </location>
</feature>